<feature type="signal peptide" evidence="1">
    <location>
        <begin position="1"/>
        <end position="19"/>
    </location>
</feature>
<dbReference type="EMBL" id="QLLL01000016">
    <property type="protein sequence ID" value="RAI97485.1"/>
    <property type="molecule type" value="Genomic_DNA"/>
</dbReference>
<evidence type="ECO:0000256" key="1">
    <source>
        <dbReference type="SAM" id="SignalP"/>
    </source>
</evidence>
<organism evidence="2 3">
    <name type="scientific">Chitinophaga skermanii</name>
    <dbReference type="NCBI Taxonomy" id="331697"/>
    <lineage>
        <taxon>Bacteria</taxon>
        <taxon>Pseudomonadati</taxon>
        <taxon>Bacteroidota</taxon>
        <taxon>Chitinophagia</taxon>
        <taxon>Chitinophagales</taxon>
        <taxon>Chitinophagaceae</taxon>
        <taxon>Chitinophaga</taxon>
    </lineage>
</organism>
<sequence length="118" mass="13161">MKTLTILIALVTLSVNVFANNTSVNESVKKAVKKVMHHIDEQGNEVATSRYISDADLPLNVIKKLMKKCPNENIVSVREFNAAGEKTYIVTLETATQYQVVKISTLDFETLESFNKAN</sequence>
<gene>
    <name evidence="2" type="ORF">LX64_05156</name>
</gene>
<accession>A0A327PYY2</accession>
<dbReference type="Proteomes" id="UP000249547">
    <property type="component" value="Unassembled WGS sequence"/>
</dbReference>
<evidence type="ECO:0008006" key="4">
    <source>
        <dbReference type="Google" id="ProtNLM"/>
    </source>
</evidence>
<evidence type="ECO:0000313" key="3">
    <source>
        <dbReference type="Proteomes" id="UP000249547"/>
    </source>
</evidence>
<proteinExistence type="predicted"/>
<feature type="chain" id="PRO_5016253241" description="PepSY-like beta-lactamase-inhibitor" evidence="1">
    <location>
        <begin position="20"/>
        <end position="118"/>
    </location>
</feature>
<evidence type="ECO:0000313" key="2">
    <source>
        <dbReference type="EMBL" id="RAI97485.1"/>
    </source>
</evidence>
<dbReference type="OrthoDB" id="679695at2"/>
<comment type="caution">
    <text evidence="2">The sequence shown here is derived from an EMBL/GenBank/DDBJ whole genome shotgun (WGS) entry which is preliminary data.</text>
</comment>
<dbReference type="RefSeq" id="WP_148707474.1">
    <property type="nucleotide sequence ID" value="NZ_QLLL01000016.1"/>
</dbReference>
<dbReference type="AlphaFoldDB" id="A0A327PYY2"/>
<keyword evidence="1" id="KW-0732">Signal</keyword>
<protein>
    <recommendedName>
        <fullName evidence="4">PepSY-like beta-lactamase-inhibitor</fullName>
    </recommendedName>
</protein>
<reference evidence="2 3" key="1">
    <citation type="submission" date="2018-06" db="EMBL/GenBank/DDBJ databases">
        <title>Genomic Encyclopedia of Archaeal and Bacterial Type Strains, Phase II (KMG-II): from individual species to whole genera.</title>
        <authorList>
            <person name="Goeker M."/>
        </authorList>
    </citation>
    <scope>NUCLEOTIDE SEQUENCE [LARGE SCALE GENOMIC DNA]</scope>
    <source>
        <strain evidence="2 3">DSM 23857</strain>
    </source>
</reference>
<keyword evidence="3" id="KW-1185">Reference proteome</keyword>
<name>A0A327PYY2_9BACT</name>